<comment type="caution">
    <text evidence="1">The sequence shown here is derived from an EMBL/GenBank/DDBJ whole genome shotgun (WGS) entry which is preliminary data.</text>
</comment>
<protein>
    <submittedName>
        <fullName evidence="1">Uncharacterized protein</fullName>
    </submittedName>
</protein>
<organism evidence="1 2">
    <name type="scientific">Ureaplasma miroungigenitalium</name>
    <dbReference type="NCBI Taxonomy" id="1042321"/>
    <lineage>
        <taxon>Bacteria</taxon>
        <taxon>Bacillati</taxon>
        <taxon>Mycoplasmatota</taxon>
        <taxon>Mycoplasmoidales</taxon>
        <taxon>Mycoplasmoidaceae</taxon>
        <taxon>Ureaplasma</taxon>
    </lineage>
</organism>
<evidence type="ECO:0000313" key="2">
    <source>
        <dbReference type="Proteomes" id="UP001208245"/>
    </source>
</evidence>
<dbReference type="RefSeq" id="WP_263817612.1">
    <property type="nucleotide sequence ID" value="NZ_JAOXHK010000002.1"/>
</dbReference>
<evidence type="ECO:0000313" key="1">
    <source>
        <dbReference type="EMBL" id="MCV3728480.1"/>
    </source>
</evidence>
<sequence>MITIHPQKRNDKIYEIISINEDKITIKNDFDDVKVLNLYEFDIQNINPEINKTIVLVRFEPNGCSIIEENFE</sequence>
<dbReference type="Proteomes" id="UP001208245">
    <property type="component" value="Unassembled WGS sequence"/>
</dbReference>
<proteinExistence type="predicted"/>
<reference evidence="1 2" key="1">
    <citation type="journal article" date="2020" name="Int. J. Syst. Evol. Microbiol.">
        <title>Ureaplasma miroungigenitalium sp. nov. isolated from northern elephant seals (Mirounga angustirostris) and Ureaplasma zalophigenitalium sp. nov. isolated from California sea lions (Zalophus californianus).</title>
        <authorList>
            <person name="Volokhov D.V."/>
            <person name="Gulland F.M."/>
            <person name="Gao Y."/>
            <person name="Chizhikov V.E."/>
        </authorList>
    </citation>
    <scope>NUCLEOTIDE SEQUENCE [LARGE SCALE GENOMIC DNA]</scope>
    <source>
        <strain evidence="1 2">ES3182-GEN</strain>
    </source>
</reference>
<name>A0ABT3BMK2_9BACT</name>
<accession>A0ABT3BMK2</accession>
<dbReference type="EMBL" id="JAOXHL010000001">
    <property type="protein sequence ID" value="MCV3728480.1"/>
    <property type="molecule type" value="Genomic_DNA"/>
</dbReference>
<keyword evidence="2" id="KW-1185">Reference proteome</keyword>
<gene>
    <name evidence="1" type="ORF">OF376_01705</name>
</gene>